<dbReference type="PANTHER" id="PTHR31170:SF24">
    <property type="match status" value="1"/>
</dbReference>
<proteinExistence type="predicted"/>
<dbReference type="PANTHER" id="PTHR31170">
    <property type="entry name" value="BNAC04G53230D PROTEIN"/>
    <property type="match status" value="1"/>
</dbReference>
<evidence type="ECO:0000256" key="2">
    <source>
        <dbReference type="SAM" id="MobiDB-lite"/>
    </source>
</evidence>
<keyword evidence="1" id="KW-0175">Coiled coil</keyword>
<accession>A0A6N2L115</accession>
<evidence type="ECO:0000256" key="3">
    <source>
        <dbReference type="SAM" id="Phobius"/>
    </source>
</evidence>
<dbReference type="EMBL" id="CAADRP010001013">
    <property type="protein sequence ID" value="VFU34584.1"/>
    <property type="molecule type" value="Genomic_DNA"/>
</dbReference>
<organism evidence="4">
    <name type="scientific">Salix viminalis</name>
    <name type="common">Common osier</name>
    <name type="synonym">Basket willow</name>
    <dbReference type="NCBI Taxonomy" id="40686"/>
    <lineage>
        <taxon>Eukaryota</taxon>
        <taxon>Viridiplantae</taxon>
        <taxon>Streptophyta</taxon>
        <taxon>Embryophyta</taxon>
        <taxon>Tracheophyta</taxon>
        <taxon>Spermatophyta</taxon>
        <taxon>Magnoliopsida</taxon>
        <taxon>eudicotyledons</taxon>
        <taxon>Gunneridae</taxon>
        <taxon>Pentapetalae</taxon>
        <taxon>rosids</taxon>
        <taxon>fabids</taxon>
        <taxon>Malpighiales</taxon>
        <taxon>Salicaceae</taxon>
        <taxon>Saliceae</taxon>
        <taxon>Salix</taxon>
    </lineage>
</organism>
<keyword evidence="3" id="KW-0472">Membrane</keyword>
<dbReference type="AlphaFoldDB" id="A0A6N2L115"/>
<name>A0A6N2L115_SALVM</name>
<keyword evidence="3" id="KW-1133">Transmembrane helix</keyword>
<protein>
    <submittedName>
        <fullName evidence="4">Uncharacterized protein</fullName>
    </submittedName>
</protein>
<feature type="region of interest" description="Disordered" evidence="2">
    <location>
        <begin position="1"/>
        <end position="30"/>
    </location>
</feature>
<evidence type="ECO:0000313" key="4">
    <source>
        <dbReference type="EMBL" id="VFU34584.1"/>
    </source>
</evidence>
<feature type="coiled-coil region" evidence="1">
    <location>
        <begin position="47"/>
        <end position="74"/>
    </location>
</feature>
<reference evidence="4" key="1">
    <citation type="submission" date="2019-03" db="EMBL/GenBank/DDBJ databases">
        <authorList>
            <person name="Mank J."/>
            <person name="Almeida P."/>
        </authorList>
    </citation>
    <scope>NUCLEOTIDE SEQUENCE</scope>
    <source>
        <strain evidence="4">78183</strain>
    </source>
</reference>
<dbReference type="Pfam" id="PF03140">
    <property type="entry name" value="DUF247"/>
    <property type="match status" value="1"/>
</dbReference>
<dbReference type="InterPro" id="IPR004158">
    <property type="entry name" value="DUF247_pln"/>
</dbReference>
<feature type="transmembrane region" description="Helical" evidence="3">
    <location>
        <begin position="478"/>
        <end position="498"/>
    </location>
</feature>
<evidence type="ECO:0000256" key="1">
    <source>
        <dbReference type="SAM" id="Coils"/>
    </source>
</evidence>
<keyword evidence="3" id="KW-0812">Transmembrane</keyword>
<gene>
    <name evidence="4" type="ORF">SVIM_LOCUS166411</name>
</gene>
<feature type="compositionally biased region" description="Polar residues" evidence="2">
    <location>
        <begin position="1"/>
        <end position="13"/>
    </location>
</feature>
<sequence length="499" mass="57165">MISFAASASNMENDTVEQARASNMEEDKASSRNKGKYFNIASALFEHKRVSNIVEKLNDEMRSMSSEQNSSEKRISIYSVPKPLRDVNWKVYAPLLISIGPLHRGNKILEAMEKEKLKYLKKLITYRDGMDEKMCDIVISIKKQEERLRYCYSKEFKKTIESDDFAKMILLDAVFIIMFFLESNFEPRMTFDIREDLILLENQLPFFIIQDIYDRVCPCSPPFLVLATCYLRDQYSFLKKVETSPGVKGSRHLTDLLRNLMLCKTILGVEIETSSDVEIETSLGVEGSSPLHFTDLLRHLMLRGATEPSEYILNPPMLKYSAVMLRNAGVKFQVSRDKCLVNITFDKRVLKIPHLKIDHCFERLVRNIMALEQCCYPSDAYICSYIKFMDHLIDSAEDVRLLVGKGIIVHTLGDDAAVSNMINSLCENIGDNYTCFDYTCFGDISRKLNDHHASLFNRAMATLLLVYFPNFWRGTATLAAALLLILTFIQTLSSLKLFG</sequence>